<protein>
    <submittedName>
        <fullName evidence="1">Uncharacterized protein</fullName>
    </submittedName>
</protein>
<gene>
    <name evidence="1" type="ORF">DJ019_10370</name>
</gene>
<organism evidence="1 2">
    <name type="scientific">Phenylobacterium kunshanense</name>
    <dbReference type="NCBI Taxonomy" id="1445034"/>
    <lineage>
        <taxon>Bacteria</taxon>
        <taxon>Pseudomonadati</taxon>
        <taxon>Pseudomonadota</taxon>
        <taxon>Alphaproteobacteria</taxon>
        <taxon>Caulobacterales</taxon>
        <taxon>Caulobacteraceae</taxon>
        <taxon>Phenylobacterium</taxon>
    </lineage>
</organism>
<dbReference type="Pfam" id="PF20101">
    <property type="entry name" value="DUF6491"/>
    <property type="match status" value="1"/>
</dbReference>
<reference evidence="1 2" key="1">
    <citation type="submission" date="2018-05" db="EMBL/GenBank/DDBJ databases">
        <authorList>
            <person name="Lanie J.A."/>
            <person name="Ng W.-L."/>
            <person name="Kazmierczak K.M."/>
            <person name="Andrzejewski T.M."/>
            <person name="Davidsen T.M."/>
            <person name="Wayne K.J."/>
            <person name="Tettelin H."/>
            <person name="Glass J.I."/>
            <person name="Rusch D."/>
            <person name="Podicherti R."/>
            <person name="Tsui H.-C.T."/>
            <person name="Winkler M.E."/>
        </authorList>
    </citation>
    <scope>NUCLEOTIDE SEQUENCE [LARGE SCALE GENOMIC DNA]</scope>
    <source>
        <strain evidence="1 2">BUT-10</strain>
    </source>
</reference>
<name>A0A328BCY7_9CAUL</name>
<comment type="caution">
    <text evidence="1">The sequence shown here is derived from an EMBL/GenBank/DDBJ whole genome shotgun (WGS) entry which is preliminary data.</text>
</comment>
<dbReference type="Proteomes" id="UP000249524">
    <property type="component" value="Unassembled WGS sequence"/>
</dbReference>
<keyword evidence="2" id="KW-1185">Reference proteome</keyword>
<sequence>MIVLGAATMSACAMTPAPRADLGPAPADGTGLPSGQCFRSADIRNHTIADRDTLLIDVNGRETYRITVNGGCLAGAVSSDPIITRQPPGSPIICKPIDLDIGISRGGFESRCIVRSIVKLTPEQVAALPPKLKP</sequence>
<proteinExistence type="predicted"/>
<dbReference type="EMBL" id="QFYS01000004">
    <property type="protein sequence ID" value="RAK65370.1"/>
    <property type="molecule type" value="Genomic_DNA"/>
</dbReference>
<evidence type="ECO:0000313" key="1">
    <source>
        <dbReference type="EMBL" id="RAK65370.1"/>
    </source>
</evidence>
<evidence type="ECO:0000313" key="2">
    <source>
        <dbReference type="Proteomes" id="UP000249524"/>
    </source>
</evidence>
<dbReference type="InterPro" id="IPR045500">
    <property type="entry name" value="DUF6491"/>
</dbReference>
<accession>A0A328BCY7</accession>
<dbReference type="AlphaFoldDB" id="A0A328BCY7"/>